<sequence>MFSLVVLVQITLQQQLTHQTLRPQKLNQEFLSERMDCKSNLSIISDICNNCKANHAYLLDEENWLIIGVYHEFGKEYKELIESIQKYYQKGVIYATFNSEFICLSISDANASLEEFLHKMYYYQLPKSFYPLDKHVRYNSTNNNFTITNFVFNGYSNTDRYLLELLNYNVTIINHNVTLNKQGIFSDNSHTNQISLYQNVVGSKYLNETLKLHFQSFGQGVESLINGTFAPYYQKALNIQKSKNSESELTVKFSKEKNVNKKKYNLYFSFD</sequence>
<keyword evidence="2" id="KW-1185">Reference proteome</keyword>
<reference evidence="1" key="1">
    <citation type="submission" date="2021-01" db="EMBL/GenBank/DDBJ databases">
        <authorList>
            <consortium name="Genoscope - CEA"/>
            <person name="William W."/>
        </authorList>
    </citation>
    <scope>NUCLEOTIDE SEQUENCE</scope>
</reference>
<proteinExistence type="predicted"/>
<evidence type="ECO:0000313" key="2">
    <source>
        <dbReference type="Proteomes" id="UP000683925"/>
    </source>
</evidence>
<organism evidence="1 2">
    <name type="scientific">Paramecium octaurelia</name>
    <dbReference type="NCBI Taxonomy" id="43137"/>
    <lineage>
        <taxon>Eukaryota</taxon>
        <taxon>Sar</taxon>
        <taxon>Alveolata</taxon>
        <taxon>Ciliophora</taxon>
        <taxon>Intramacronucleata</taxon>
        <taxon>Oligohymenophorea</taxon>
        <taxon>Peniculida</taxon>
        <taxon>Parameciidae</taxon>
        <taxon>Paramecium</taxon>
    </lineage>
</organism>
<dbReference type="EMBL" id="CAJJDP010000113">
    <property type="protein sequence ID" value="CAD8197146.1"/>
    <property type="molecule type" value="Genomic_DNA"/>
</dbReference>
<gene>
    <name evidence="1" type="ORF">POCTA_138.1.T1130162</name>
</gene>
<dbReference type="OrthoDB" id="10352772at2759"/>
<protein>
    <submittedName>
        <fullName evidence="1">Uncharacterized protein</fullName>
    </submittedName>
</protein>
<accession>A0A8S1X8I2</accession>
<comment type="caution">
    <text evidence="1">The sequence shown here is derived from an EMBL/GenBank/DDBJ whole genome shotgun (WGS) entry which is preliminary data.</text>
</comment>
<dbReference type="Proteomes" id="UP000683925">
    <property type="component" value="Unassembled WGS sequence"/>
</dbReference>
<dbReference type="AlphaFoldDB" id="A0A8S1X8I2"/>
<evidence type="ECO:0000313" key="1">
    <source>
        <dbReference type="EMBL" id="CAD8197146.1"/>
    </source>
</evidence>
<dbReference type="OMA" id="NNCKAKH"/>
<name>A0A8S1X8I2_PAROT</name>